<name>A0A0V0RTQ8_9BILA</name>
<sequence length="68" mass="7894">MENSFLFKLSSADYYHLKWSLAHFSSFIERLIDNTVTIILLFYTKQSVAFLTTDVACWQKQVDNGVVV</sequence>
<reference evidence="1 2" key="1">
    <citation type="submission" date="2015-01" db="EMBL/GenBank/DDBJ databases">
        <title>Evolution of Trichinella species and genotypes.</title>
        <authorList>
            <person name="Korhonen P.K."/>
            <person name="Edoardo P."/>
            <person name="Giuseppe L.R."/>
            <person name="Gasser R.B."/>
        </authorList>
    </citation>
    <scope>NUCLEOTIDE SEQUENCE [LARGE SCALE GENOMIC DNA]</scope>
    <source>
        <strain evidence="1">ISS37</strain>
    </source>
</reference>
<protein>
    <submittedName>
        <fullName evidence="1">Uncharacterized protein</fullName>
    </submittedName>
</protein>
<comment type="caution">
    <text evidence="1">The sequence shown here is derived from an EMBL/GenBank/DDBJ whole genome shotgun (WGS) entry which is preliminary data.</text>
</comment>
<evidence type="ECO:0000313" key="2">
    <source>
        <dbReference type="Proteomes" id="UP000054630"/>
    </source>
</evidence>
<dbReference type="OrthoDB" id="10327517at2759"/>
<dbReference type="EMBL" id="JYDL01000084">
    <property type="protein sequence ID" value="KRX17642.1"/>
    <property type="molecule type" value="Genomic_DNA"/>
</dbReference>
<dbReference type="AlphaFoldDB" id="A0A0V0RTQ8"/>
<evidence type="ECO:0000313" key="1">
    <source>
        <dbReference type="EMBL" id="KRX17642.1"/>
    </source>
</evidence>
<keyword evidence="2" id="KW-1185">Reference proteome</keyword>
<accession>A0A0V0RTQ8</accession>
<gene>
    <name evidence="1" type="ORF">T07_9252</name>
</gene>
<organism evidence="1 2">
    <name type="scientific">Trichinella nelsoni</name>
    <dbReference type="NCBI Taxonomy" id="6336"/>
    <lineage>
        <taxon>Eukaryota</taxon>
        <taxon>Metazoa</taxon>
        <taxon>Ecdysozoa</taxon>
        <taxon>Nematoda</taxon>
        <taxon>Enoplea</taxon>
        <taxon>Dorylaimia</taxon>
        <taxon>Trichinellida</taxon>
        <taxon>Trichinellidae</taxon>
        <taxon>Trichinella</taxon>
    </lineage>
</organism>
<proteinExistence type="predicted"/>
<dbReference type="Proteomes" id="UP000054630">
    <property type="component" value="Unassembled WGS sequence"/>
</dbReference>